<evidence type="ECO:0000313" key="3">
    <source>
        <dbReference type="Proteomes" id="UP000800094"/>
    </source>
</evidence>
<name>A0A6A6HT34_9PLEO</name>
<keyword evidence="3" id="KW-1185">Reference proteome</keyword>
<accession>A0A6A6HT34</accession>
<protein>
    <submittedName>
        <fullName evidence="2">Uncharacterized protein</fullName>
    </submittedName>
</protein>
<gene>
    <name evidence="2" type="ORF">BU26DRAFT_205514</name>
</gene>
<dbReference type="GeneID" id="54573916"/>
<keyword evidence="1" id="KW-0732">Signal</keyword>
<dbReference type="AlphaFoldDB" id="A0A6A6HT34"/>
<dbReference type="EMBL" id="ML987216">
    <property type="protein sequence ID" value="KAF2240683.1"/>
    <property type="molecule type" value="Genomic_DNA"/>
</dbReference>
<dbReference type="Proteomes" id="UP000800094">
    <property type="component" value="Unassembled WGS sequence"/>
</dbReference>
<sequence>MRAFQLLTALIGLVAAAPAPASSSETAIGHPAARDVSEDGPWTSYMCSQNYMNEYCVRVYAYNKCGNIPQPVHLKNKSMMQWKGWLCVYYWTDNCDVADHAALTVDSRKDFVWMMTMGSNEWGLASANCIIPRTPAEARGFVAEARGAVVEAGAGLARTVLVCSEPGFRGNCTAVDAWRKCSGNFNHGAVQSVVQQQGAVCQYFRELDCAAGHSPSKQTNSTAGTLAWADMADWTGKVRSFHCDAAGLQTRALSPSAFPNPQPLRANSSLQAHAADVPGHITVCTRPNLQGQCWTFNAWMTCLARFPAGLIRSVLQDRGAVCQYYTAAGCYSRAGEPPYATVGSAAGRTRWEMGAWEGRVVSVLCTA</sequence>
<reference evidence="2" key="1">
    <citation type="journal article" date="2020" name="Stud. Mycol.">
        <title>101 Dothideomycetes genomes: a test case for predicting lifestyles and emergence of pathogens.</title>
        <authorList>
            <person name="Haridas S."/>
            <person name="Albert R."/>
            <person name="Binder M."/>
            <person name="Bloem J."/>
            <person name="Labutti K."/>
            <person name="Salamov A."/>
            <person name="Andreopoulos B."/>
            <person name="Baker S."/>
            <person name="Barry K."/>
            <person name="Bills G."/>
            <person name="Bluhm B."/>
            <person name="Cannon C."/>
            <person name="Castanera R."/>
            <person name="Culley D."/>
            <person name="Daum C."/>
            <person name="Ezra D."/>
            <person name="Gonzalez J."/>
            <person name="Henrissat B."/>
            <person name="Kuo A."/>
            <person name="Liang C."/>
            <person name="Lipzen A."/>
            <person name="Lutzoni F."/>
            <person name="Magnuson J."/>
            <person name="Mondo S."/>
            <person name="Nolan M."/>
            <person name="Ohm R."/>
            <person name="Pangilinan J."/>
            <person name="Park H.-J."/>
            <person name="Ramirez L."/>
            <person name="Alfaro M."/>
            <person name="Sun H."/>
            <person name="Tritt A."/>
            <person name="Yoshinaga Y."/>
            <person name="Zwiers L.-H."/>
            <person name="Turgeon B."/>
            <person name="Goodwin S."/>
            <person name="Spatafora J."/>
            <person name="Crous P."/>
            <person name="Grigoriev I."/>
        </authorList>
    </citation>
    <scope>NUCLEOTIDE SEQUENCE</scope>
    <source>
        <strain evidence="2">CBS 122368</strain>
    </source>
</reference>
<dbReference type="RefSeq" id="XP_033675687.1">
    <property type="nucleotide sequence ID" value="XM_033820586.1"/>
</dbReference>
<evidence type="ECO:0000313" key="2">
    <source>
        <dbReference type="EMBL" id="KAF2240683.1"/>
    </source>
</evidence>
<organism evidence="2 3">
    <name type="scientific">Trematosphaeria pertusa</name>
    <dbReference type="NCBI Taxonomy" id="390896"/>
    <lineage>
        <taxon>Eukaryota</taxon>
        <taxon>Fungi</taxon>
        <taxon>Dikarya</taxon>
        <taxon>Ascomycota</taxon>
        <taxon>Pezizomycotina</taxon>
        <taxon>Dothideomycetes</taxon>
        <taxon>Pleosporomycetidae</taxon>
        <taxon>Pleosporales</taxon>
        <taxon>Massarineae</taxon>
        <taxon>Trematosphaeriaceae</taxon>
        <taxon>Trematosphaeria</taxon>
    </lineage>
</organism>
<feature type="signal peptide" evidence="1">
    <location>
        <begin position="1"/>
        <end position="16"/>
    </location>
</feature>
<evidence type="ECO:0000256" key="1">
    <source>
        <dbReference type="SAM" id="SignalP"/>
    </source>
</evidence>
<dbReference type="OrthoDB" id="3799447at2759"/>
<proteinExistence type="predicted"/>
<feature type="chain" id="PRO_5025539192" evidence="1">
    <location>
        <begin position="17"/>
        <end position="367"/>
    </location>
</feature>